<comment type="caution">
    <text evidence="9">The sequence shown here is derived from an EMBL/GenBank/DDBJ whole genome shotgun (WGS) entry which is preliminary data.</text>
</comment>
<reference evidence="9" key="1">
    <citation type="submission" date="2022-08" db="EMBL/GenBank/DDBJ databases">
        <title>Genomic Encyclopedia of Type Strains, Phase III (KMG-III): the genomes of soil and plant-associated and newly described type strains.</title>
        <authorList>
            <person name="Whitman W."/>
        </authorList>
    </citation>
    <scope>NUCLEOTIDE SEQUENCE</scope>
    <source>
        <strain evidence="9">HMT 1</strain>
    </source>
</reference>
<feature type="domain" description="Lactate/malate dehydrogenase N-terminal" evidence="7">
    <location>
        <begin position="1"/>
        <end position="141"/>
    </location>
</feature>
<comment type="function">
    <text evidence="1">Catalyzes the reversible oxidation of malate to oxaloacetate.</text>
</comment>
<dbReference type="InterPro" id="IPR001557">
    <property type="entry name" value="L-lactate/malate_DH"/>
</dbReference>
<evidence type="ECO:0000256" key="1">
    <source>
        <dbReference type="ARBA" id="ARBA00003966"/>
    </source>
</evidence>
<dbReference type="GO" id="GO:0004459">
    <property type="term" value="F:L-lactate dehydrogenase (NAD+) activity"/>
    <property type="evidence" value="ECO:0007669"/>
    <property type="project" value="UniProtKB-EC"/>
</dbReference>
<dbReference type="SUPFAM" id="SSF51735">
    <property type="entry name" value="NAD(P)-binding Rossmann-fold domains"/>
    <property type="match status" value="1"/>
</dbReference>
<protein>
    <submittedName>
        <fullName evidence="9">L-lactate dehydrogenase</fullName>
        <ecNumber evidence="9">1.1.1.27</ecNumber>
    </submittedName>
</protein>
<feature type="binding site" evidence="5">
    <location>
        <position position="94"/>
    </location>
    <ligand>
        <name>NAD(+)</name>
        <dbReference type="ChEBI" id="CHEBI:57540"/>
    </ligand>
</feature>
<feature type="binding site" evidence="5">
    <location>
        <begin position="7"/>
        <end position="12"/>
    </location>
    <ligand>
        <name>NAD(+)</name>
        <dbReference type="ChEBI" id="CHEBI:57540"/>
    </ligand>
</feature>
<evidence type="ECO:0000313" key="10">
    <source>
        <dbReference type="Proteomes" id="UP001204445"/>
    </source>
</evidence>
<feature type="domain" description="Lactate/malate dehydrogenase C-terminal" evidence="8">
    <location>
        <begin position="144"/>
        <end position="301"/>
    </location>
</feature>
<keyword evidence="10" id="KW-1185">Reference proteome</keyword>
<accession>A0AAE3HJV7</accession>
<dbReference type="Proteomes" id="UP001204445">
    <property type="component" value="Unassembled WGS sequence"/>
</dbReference>
<gene>
    <name evidence="9" type="ORF">J2T55_001112</name>
</gene>
<dbReference type="EC" id="1.1.1.27" evidence="9"/>
<dbReference type="AlphaFoldDB" id="A0AAE3HJV7"/>
<evidence type="ECO:0000259" key="7">
    <source>
        <dbReference type="Pfam" id="PF00056"/>
    </source>
</evidence>
<evidence type="ECO:0000256" key="3">
    <source>
        <dbReference type="ARBA" id="ARBA00023027"/>
    </source>
</evidence>
<dbReference type="Pfam" id="PF02866">
    <property type="entry name" value="Ldh_1_C"/>
    <property type="match status" value="1"/>
</dbReference>
<dbReference type="EMBL" id="JANUCT010000006">
    <property type="protein sequence ID" value="MCS3903095.1"/>
    <property type="molecule type" value="Genomic_DNA"/>
</dbReference>
<dbReference type="GO" id="GO:0006089">
    <property type="term" value="P:lactate metabolic process"/>
    <property type="evidence" value="ECO:0007669"/>
    <property type="project" value="TreeGrafter"/>
</dbReference>
<dbReference type="InterPro" id="IPR001236">
    <property type="entry name" value="Lactate/malate_DH_N"/>
</dbReference>
<dbReference type="Gene3D" id="3.40.50.720">
    <property type="entry name" value="NAD(P)-binding Rossmann-like Domain"/>
    <property type="match status" value="1"/>
</dbReference>
<evidence type="ECO:0000259" key="8">
    <source>
        <dbReference type="Pfam" id="PF02866"/>
    </source>
</evidence>
<dbReference type="Pfam" id="PF00056">
    <property type="entry name" value="Ldh_1_N"/>
    <property type="match status" value="1"/>
</dbReference>
<dbReference type="RefSeq" id="WP_259054707.1">
    <property type="nucleotide sequence ID" value="NZ_JANUCT010000006.1"/>
</dbReference>
<dbReference type="InterPro" id="IPR015955">
    <property type="entry name" value="Lactate_DH/Glyco_Ohase_4_C"/>
</dbReference>
<name>A0AAE3HJV7_9GAMM</name>
<organism evidence="9 10">
    <name type="scientific">Methylohalomonas lacus</name>
    <dbReference type="NCBI Taxonomy" id="398773"/>
    <lineage>
        <taxon>Bacteria</taxon>
        <taxon>Pseudomonadati</taxon>
        <taxon>Pseudomonadota</taxon>
        <taxon>Gammaproteobacteria</taxon>
        <taxon>Methylohalomonadales</taxon>
        <taxon>Methylohalomonadaceae</taxon>
        <taxon>Methylohalomonas</taxon>
    </lineage>
</organism>
<evidence type="ECO:0000256" key="6">
    <source>
        <dbReference type="RuleBase" id="RU003369"/>
    </source>
</evidence>
<evidence type="ECO:0000256" key="2">
    <source>
        <dbReference type="ARBA" id="ARBA00023002"/>
    </source>
</evidence>
<sequence>MKISVVGIGRVGSTLAYTLVMRGLCSRLLLINRRAEIAVGDAHDLRHAVAFVDRQIEVDAGSIADSAGSDIIAVCASVSNSSSGTDRMALGPGNAALFDELIPPLAAASPNAIFLILTNPVDVMTYHALQLSGFPPERVIGTGTLIDSARFREMLSDEIGIHPDDLRAYILGEHGPHQFAALSQAQVAGERIENNEHRREMFRAAVEAGHEVLRAKGHTNYAIALAASLIIEAIVHDTRRTVPVSTLIDGWLGVNDVCLSLPVVIGRPGITRILHPQLNDEESAAFRDAGRAVRDAIESILNNSTTK</sequence>
<dbReference type="PANTHER" id="PTHR43128">
    <property type="entry name" value="L-2-HYDROXYCARBOXYLATE DEHYDROGENASE (NAD(P)(+))"/>
    <property type="match status" value="1"/>
</dbReference>
<evidence type="ECO:0000256" key="5">
    <source>
        <dbReference type="PIRSR" id="PIRSR000102-3"/>
    </source>
</evidence>
<dbReference type="SUPFAM" id="SSF56327">
    <property type="entry name" value="LDH C-terminal domain-like"/>
    <property type="match status" value="1"/>
</dbReference>
<dbReference type="PANTHER" id="PTHR43128:SF16">
    <property type="entry name" value="L-LACTATE DEHYDROGENASE"/>
    <property type="match status" value="1"/>
</dbReference>
<evidence type="ECO:0000256" key="4">
    <source>
        <dbReference type="PIRSR" id="PIRSR000102-1"/>
    </source>
</evidence>
<comment type="similarity">
    <text evidence="6">Belongs to the LDH/MDH superfamily.</text>
</comment>
<feature type="active site" description="Proton acceptor" evidence="4">
    <location>
        <position position="174"/>
    </location>
</feature>
<keyword evidence="3 5" id="KW-0520">NAD</keyword>
<keyword evidence="2 6" id="KW-0560">Oxidoreductase</keyword>
<dbReference type="PIRSF" id="PIRSF000102">
    <property type="entry name" value="Lac_mal_DH"/>
    <property type="match status" value="1"/>
</dbReference>
<evidence type="ECO:0000313" key="9">
    <source>
        <dbReference type="EMBL" id="MCS3903095.1"/>
    </source>
</evidence>
<dbReference type="InterPro" id="IPR022383">
    <property type="entry name" value="Lactate/malate_DH_C"/>
</dbReference>
<proteinExistence type="inferred from homology"/>
<dbReference type="Gene3D" id="3.90.110.10">
    <property type="entry name" value="Lactate dehydrogenase/glycoside hydrolase, family 4, C-terminal"/>
    <property type="match status" value="1"/>
</dbReference>
<dbReference type="InterPro" id="IPR036291">
    <property type="entry name" value="NAD(P)-bd_dom_sf"/>
</dbReference>
<dbReference type="PRINTS" id="PR00086">
    <property type="entry name" value="LLDHDRGNASE"/>
</dbReference>